<sequence>MAHGKHKTKKGKQNPTKENRMNHLYQEYQILREQRGQLGETIAALEAQRQNDNTSQVAYDKKLYKQLPSAYESRATVETQLRTKWAEYEAVAAEPESSGDESNNSTS</sequence>
<accession>A0ACC2JG99</accession>
<protein>
    <submittedName>
        <fullName evidence="1">Uncharacterized protein</fullName>
    </submittedName>
</protein>
<organism evidence="1 2">
    <name type="scientific">Lasiodiplodia mahajangana</name>
    <dbReference type="NCBI Taxonomy" id="1108764"/>
    <lineage>
        <taxon>Eukaryota</taxon>
        <taxon>Fungi</taxon>
        <taxon>Dikarya</taxon>
        <taxon>Ascomycota</taxon>
        <taxon>Pezizomycotina</taxon>
        <taxon>Dothideomycetes</taxon>
        <taxon>Dothideomycetes incertae sedis</taxon>
        <taxon>Botryosphaeriales</taxon>
        <taxon>Botryosphaeriaceae</taxon>
        <taxon>Lasiodiplodia</taxon>
    </lineage>
</organism>
<reference evidence="1" key="1">
    <citation type="submission" date="2022-12" db="EMBL/GenBank/DDBJ databases">
        <title>Genome Sequence of Lasiodiplodia mahajangana.</title>
        <authorList>
            <person name="Buettner E."/>
        </authorList>
    </citation>
    <scope>NUCLEOTIDE SEQUENCE</scope>
    <source>
        <strain evidence="1">VT137</strain>
    </source>
</reference>
<keyword evidence="2" id="KW-1185">Reference proteome</keyword>
<evidence type="ECO:0000313" key="2">
    <source>
        <dbReference type="Proteomes" id="UP001153332"/>
    </source>
</evidence>
<evidence type="ECO:0000313" key="1">
    <source>
        <dbReference type="EMBL" id="KAJ8126546.1"/>
    </source>
</evidence>
<dbReference type="Proteomes" id="UP001153332">
    <property type="component" value="Unassembled WGS sequence"/>
</dbReference>
<proteinExistence type="predicted"/>
<gene>
    <name evidence="1" type="ORF">O1611_g7091</name>
</gene>
<dbReference type="EMBL" id="JAPUUL010001809">
    <property type="protein sequence ID" value="KAJ8126546.1"/>
    <property type="molecule type" value="Genomic_DNA"/>
</dbReference>
<name>A0ACC2JG99_9PEZI</name>
<comment type="caution">
    <text evidence="1">The sequence shown here is derived from an EMBL/GenBank/DDBJ whole genome shotgun (WGS) entry which is preliminary data.</text>
</comment>